<proteinExistence type="predicted"/>
<protein>
    <recommendedName>
        <fullName evidence="5">PE-PGRS family protein</fullName>
    </recommendedName>
</protein>
<keyword evidence="2" id="KW-0732">Signal</keyword>
<evidence type="ECO:0000313" key="3">
    <source>
        <dbReference type="EMBL" id="OXM43157.1"/>
    </source>
</evidence>
<organism evidence="3 4">
    <name type="scientific">Amycolatopsis alba DSM 44262</name>
    <dbReference type="NCBI Taxonomy" id="1125972"/>
    <lineage>
        <taxon>Bacteria</taxon>
        <taxon>Bacillati</taxon>
        <taxon>Actinomycetota</taxon>
        <taxon>Actinomycetes</taxon>
        <taxon>Pseudonocardiales</taxon>
        <taxon>Pseudonocardiaceae</taxon>
        <taxon>Amycolatopsis</taxon>
    </lineage>
</organism>
<dbReference type="EMBL" id="NMQU01000158">
    <property type="protein sequence ID" value="OXM43157.1"/>
    <property type="molecule type" value="Genomic_DNA"/>
</dbReference>
<dbReference type="AlphaFoldDB" id="A0A229R945"/>
<dbReference type="InterPro" id="IPR006311">
    <property type="entry name" value="TAT_signal"/>
</dbReference>
<comment type="caution">
    <text evidence="3">The sequence shown here is derived from an EMBL/GenBank/DDBJ whole genome shotgun (WGS) entry which is preliminary data.</text>
</comment>
<feature type="region of interest" description="Disordered" evidence="1">
    <location>
        <begin position="304"/>
        <end position="346"/>
    </location>
</feature>
<evidence type="ECO:0000313" key="4">
    <source>
        <dbReference type="Proteomes" id="UP000215563"/>
    </source>
</evidence>
<name>A0A229R945_AMYAL</name>
<feature type="compositionally biased region" description="Gly residues" evidence="1">
    <location>
        <begin position="304"/>
        <end position="317"/>
    </location>
</feature>
<accession>A0A229R945</accession>
<feature type="signal peptide" evidence="2">
    <location>
        <begin position="1"/>
        <end position="42"/>
    </location>
</feature>
<feature type="region of interest" description="Disordered" evidence="1">
    <location>
        <begin position="214"/>
        <end position="239"/>
    </location>
</feature>
<evidence type="ECO:0008006" key="5">
    <source>
        <dbReference type="Google" id="ProtNLM"/>
    </source>
</evidence>
<feature type="compositionally biased region" description="Low complexity" evidence="1">
    <location>
        <begin position="215"/>
        <end position="227"/>
    </location>
</feature>
<reference evidence="3 4" key="1">
    <citation type="submission" date="2017-07" db="EMBL/GenBank/DDBJ databases">
        <title>Amycolatopsis alba DSM 44262 Genome sequencing and assembly.</title>
        <authorList>
            <person name="Kaur N."/>
            <person name="Mayilraj S."/>
        </authorList>
    </citation>
    <scope>NUCLEOTIDE SEQUENCE [LARGE SCALE GENOMIC DNA]</scope>
    <source>
        <strain evidence="3 4">DSM 44262</strain>
    </source>
</reference>
<dbReference type="PROSITE" id="PS51318">
    <property type="entry name" value="TAT"/>
    <property type="match status" value="1"/>
</dbReference>
<gene>
    <name evidence="3" type="ORF">CFP75_39850</name>
</gene>
<feature type="chain" id="PRO_5011234071" description="PE-PGRS family protein" evidence="2">
    <location>
        <begin position="43"/>
        <end position="346"/>
    </location>
</feature>
<keyword evidence="4" id="KW-1185">Reference proteome</keyword>
<sequence>MTQDTDSPPVRSCSAGRRWALLAAAAAVTTAGVVAVPPTARAAETRIYDEPGRYTFTVPDGVTALTVRVWGGGGAGGNGGGDYDEGIAVHSERASGGGGGGGGGGSYLECALTGVNPGQRYIVTVGAPGSRELTDDIKRIISLLQSGEINDAVGELISILPSAFPVVRRALNLALSGDIDGVLALLVAFVVDGGNVTGGGSAMVGAGDPATAVRAPGGNPAANGGQALRKTGGSGGTGATGANAPTCTGAHDVTATVVNTVSGGNGSTGGKGTTGSRGNGGAGGTGGTGFGGVGGGGGGGGGAGTNDGFGGKGGAGTDQGEDGDTAIRINMGRGGTGSPGRVALTW</sequence>
<evidence type="ECO:0000256" key="1">
    <source>
        <dbReference type="SAM" id="MobiDB-lite"/>
    </source>
</evidence>
<feature type="compositionally biased region" description="Gly residues" evidence="1">
    <location>
        <begin position="263"/>
        <end position="287"/>
    </location>
</feature>
<feature type="region of interest" description="Disordered" evidence="1">
    <location>
        <begin position="260"/>
        <end position="287"/>
    </location>
</feature>
<evidence type="ECO:0000256" key="2">
    <source>
        <dbReference type="SAM" id="SignalP"/>
    </source>
</evidence>
<dbReference type="Proteomes" id="UP000215563">
    <property type="component" value="Unassembled WGS sequence"/>
</dbReference>